<evidence type="ECO:0000313" key="1">
    <source>
        <dbReference type="EMBL" id="EFL95552.1"/>
    </source>
</evidence>
<dbReference type="AlphaFoldDB" id="E0NG66"/>
<sequence length="51" mass="6062">MPAEALDWFLLLHLLKFKPKESEKLKKFFSPKKLFWKNNFGFNSVKTCAKS</sequence>
<proteinExistence type="predicted"/>
<name>E0NG66_PEDAC</name>
<reference evidence="1" key="1">
    <citation type="submission" date="2010-07" db="EMBL/GenBank/DDBJ databases">
        <authorList>
            <person name="Muzny D."/>
            <person name="Qin X."/>
            <person name="Deng J."/>
            <person name="Jiang H."/>
            <person name="Liu Y."/>
            <person name="Qu J."/>
            <person name="Song X.-Z."/>
            <person name="Zhang L."/>
            <person name="Thornton R."/>
            <person name="Coyle M."/>
            <person name="Francisco L."/>
            <person name="Jackson L."/>
            <person name="Javaid M."/>
            <person name="Korchina V."/>
            <person name="Kovar C."/>
            <person name="Mata R."/>
            <person name="Mathew T."/>
            <person name="Ngo R."/>
            <person name="Nguyen L."/>
            <person name="Nguyen N."/>
            <person name="Okwuonu G."/>
            <person name="Ongeri F."/>
            <person name="Pham C."/>
            <person name="Simmons D."/>
            <person name="Wilczek-Boney K."/>
            <person name="Hale W."/>
            <person name="Jakkamsetti A."/>
            <person name="Pham P."/>
            <person name="Ruth R."/>
            <person name="San Lucas F."/>
            <person name="Warren J."/>
            <person name="Zhang J."/>
            <person name="Zhao Z."/>
            <person name="Zhou C."/>
            <person name="Zhu D."/>
            <person name="Lee S."/>
            <person name="Bess C."/>
            <person name="Blankenburg K."/>
            <person name="Forbes L."/>
            <person name="Fu Q."/>
            <person name="Gubbala S."/>
            <person name="Hirani K."/>
            <person name="Jayaseelan J.C."/>
            <person name="Lara F."/>
            <person name="Munidasa M."/>
            <person name="Palculict T."/>
            <person name="Patil S."/>
            <person name="Pu L.-L."/>
            <person name="Saada N."/>
            <person name="Tang L."/>
            <person name="Weissenberger G."/>
            <person name="Zhu Y."/>
            <person name="Hemphill L."/>
            <person name="Shang Y."/>
            <person name="Youmans B."/>
            <person name="Ayvaz T."/>
            <person name="Ross M."/>
            <person name="Santibanez J."/>
            <person name="Aqrawi P."/>
            <person name="Gross S."/>
            <person name="Joshi V."/>
            <person name="Fowler G."/>
            <person name="Nazareth L."/>
            <person name="Reid J."/>
            <person name="Worley K."/>
            <person name="Petrosino J."/>
            <person name="Highlander S."/>
            <person name="Gibbs R."/>
        </authorList>
    </citation>
    <scope>NUCLEOTIDE SEQUENCE [LARGE SCALE GENOMIC DNA]</scope>
    <source>
        <strain evidence="1">DSM 20284</strain>
    </source>
</reference>
<dbReference type="Proteomes" id="UP000004470">
    <property type="component" value="Unassembled WGS sequence"/>
</dbReference>
<evidence type="ECO:0000313" key="2">
    <source>
        <dbReference type="Proteomes" id="UP000004470"/>
    </source>
</evidence>
<keyword evidence="2" id="KW-1185">Reference proteome</keyword>
<accession>E0NG66</accession>
<gene>
    <name evidence="1" type="ORF">HMPREF0623_1289</name>
</gene>
<comment type="caution">
    <text evidence="1">The sequence shown here is derived from an EMBL/GenBank/DDBJ whole genome shotgun (WGS) entry which is preliminary data.</text>
</comment>
<protein>
    <submittedName>
        <fullName evidence="1">Uncharacterized protein</fullName>
    </submittedName>
</protein>
<dbReference type="EMBL" id="AEEG01000004">
    <property type="protein sequence ID" value="EFL95552.1"/>
    <property type="molecule type" value="Genomic_DNA"/>
</dbReference>
<dbReference type="HOGENOM" id="CLU_3101900_0_0_9"/>
<organism evidence="1 2">
    <name type="scientific">Pediococcus acidilactici DSM 20284</name>
    <dbReference type="NCBI Taxonomy" id="862514"/>
    <lineage>
        <taxon>Bacteria</taxon>
        <taxon>Bacillati</taxon>
        <taxon>Bacillota</taxon>
        <taxon>Bacilli</taxon>
        <taxon>Lactobacillales</taxon>
        <taxon>Lactobacillaceae</taxon>
        <taxon>Pediococcus</taxon>
        <taxon>Pediococcus acidilactici group</taxon>
    </lineage>
</organism>